<gene>
    <name evidence="2" type="primary">thiJ</name>
    <name evidence="2" type="ORF">Lste_3260</name>
</gene>
<protein>
    <submittedName>
        <fullName evidence="2">4-methyl-5(B-hydroxyethyl)-thiazole monophosphate biosynthesis enzyme</fullName>
    </submittedName>
</protein>
<reference evidence="2 3" key="1">
    <citation type="submission" date="2015-11" db="EMBL/GenBank/DDBJ databases">
        <title>Genomic analysis of 38 Legionella species identifies large and diverse effector repertoires.</title>
        <authorList>
            <person name="Burstein D."/>
            <person name="Amaro F."/>
            <person name="Zusman T."/>
            <person name="Lifshitz Z."/>
            <person name="Cohen O."/>
            <person name="Gilbert J.A."/>
            <person name="Pupko T."/>
            <person name="Shuman H.A."/>
            <person name="Segal G."/>
        </authorList>
    </citation>
    <scope>NUCLEOTIDE SEQUENCE [LARGE SCALE GENOMIC DNA]</scope>
    <source>
        <strain evidence="2 3">IMVS3376</strain>
    </source>
</reference>
<dbReference type="PANTHER" id="PTHR43130">
    <property type="entry name" value="ARAC-FAMILY TRANSCRIPTIONAL REGULATOR"/>
    <property type="match status" value="1"/>
</dbReference>
<dbReference type="PATRIC" id="fig|947033.5.peg.3469"/>
<organism evidence="2 3">
    <name type="scientific">Legionella steelei</name>
    <dbReference type="NCBI Taxonomy" id="947033"/>
    <lineage>
        <taxon>Bacteria</taxon>
        <taxon>Pseudomonadati</taxon>
        <taxon>Pseudomonadota</taxon>
        <taxon>Gammaproteobacteria</taxon>
        <taxon>Legionellales</taxon>
        <taxon>Legionellaceae</taxon>
        <taxon>Legionella</taxon>
    </lineage>
</organism>
<evidence type="ECO:0000313" key="3">
    <source>
        <dbReference type="Proteomes" id="UP000054926"/>
    </source>
</evidence>
<dbReference type="Pfam" id="PF01965">
    <property type="entry name" value="DJ-1_PfpI"/>
    <property type="match status" value="1"/>
</dbReference>
<dbReference type="RefSeq" id="WP_058512079.1">
    <property type="nucleotide sequence ID" value="NZ_LNYY01000021.1"/>
</dbReference>
<dbReference type="Proteomes" id="UP000054926">
    <property type="component" value="Unassembled WGS sequence"/>
</dbReference>
<dbReference type="SUPFAM" id="SSF52317">
    <property type="entry name" value="Class I glutamine amidotransferase-like"/>
    <property type="match status" value="1"/>
</dbReference>
<dbReference type="OrthoDB" id="9803764at2"/>
<dbReference type="CDD" id="cd03139">
    <property type="entry name" value="GATase1_PfpI_2"/>
    <property type="match status" value="1"/>
</dbReference>
<proteinExistence type="predicted"/>
<dbReference type="GO" id="GO:0006355">
    <property type="term" value="P:regulation of DNA-templated transcription"/>
    <property type="evidence" value="ECO:0007669"/>
    <property type="project" value="TreeGrafter"/>
</dbReference>
<dbReference type="EMBL" id="LNYY01000021">
    <property type="protein sequence ID" value="KTD67054.1"/>
    <property type="molecule type" value="Genomic_DNA"/>
</dbReference>
<dbReference type="STRING" id="947033.Lste_3260"/>
<feature type="domain" description="DJ-1/PfpI" evidence="1">
    <location>
        <begin position="7"/>
        <end position="165"/>
    </location>
</feature>
<dbReference type="AlphaFoldDB" id="A0A0W0ZE01"/>
<evidence type="ECO:0000259" key="1">
    <source>
        <dbReference type="Pfam" id="PF01965"/>
    </source>
</evidence>
<dbReference type="PANTHER" id="PTHR43130:SF2">
    <property type="entry name" value="DJ-1_PFPI DOMAIN-CONTAINING PROTEIN"/>
    <property type="match status" value="1"/>
</dbReference>
<name>A0A0W0ZE01_9GAMM</name>
<dbReference type="Gene3D" id="3.40.50.880">
    <property type="match status" value="1"/>
</dbReference>
<dbReference type="InterPro" id="IPR052158">
    <property type="entry name" value="INH-QAR"/>
</dbReference>
<comment type="caution">
    <text evidence="2">The sequence shown here is derived from an EMBL/GenBank/DDBJ whole genome shotgun (WGS) entry which is preliminary data.</text>
</comment>
<accession>A0A0W0ZE01</accession>
<sequence>MSKPLHITFLFYDGMTALDAIGPYEVLSRLPEVVVQRVGLNHGPIRTCSGLTLIAEHALTDIAHTDVLLIPGAGNATALRDCPEILTWIKKIHEHSLWTTSVCTGSLILGAAGVLSGVKATTHWAVMNRLSHWGAIPTSKRFVEDGKIMTAAGVSAGIDMALYLAAKLTNENVAQSLQLGLEYDPEPPFNSGSPDKAPEELVQSLRMRLKNRFEVE</sequence>
<dbReference type="InterPro" id="IPR002818">
    <property type="entry name" value="DJ-1/PfpI"/>
</dbReference>
<evidence type="ECO:0000313" key="2">
    <source>
        <dbReference type="EMBL" id="KTD67054.1"/>
    </source>
</evidence>
<dbReference type="InterPro" id="IPR029062">
    <property type="entry name" value="Class_I_gatase-like"/>
</dbReference>
<keyword evidence="3" id="KW-1185">Reference proteome</keyword>